<dbReference type="GeneID" id="111316472"/>
<dbReference type="InterPro" id="IPR005299">
    <property type="entry name" value="MeTrfase_7"/>
</dbReference>
<name>A0A6P6BAM3_DURZI</name>
<evidence type="ECO:0000313" key="1">
    <source>
        <dbReference type="Proteomes" id="UP000515121"/>
    </source>
</evidence>
<evidence type="ECO:0000313" key="2">
    <source>
        <dbReference type="RefSeq" id="XP_022774148.1"/>
    </source>
</evidence>
<dbReference type="AlphaFoldDB" id="A0A6P6BAM3"/>
<dbReference type="PANTHER" id="PTHR31009">
    <property type="entry name" value="S-ADENOSYL-L-METHIONINE:CARBOXYL METHYLTRANSFERASE FAMILY PROTEIN"/>
    <property type="match status" value="1"/>
</dbReference>
<accession>A0A6P6BAM3</accession>
<dbReference type="RefSeq" id="XP_022774148.1">
    <property type="nucleotide sequence ID" value="XM_022918413.1"/>
</dbReference>
<protein>
    <submittedName>
        <fullName evidence="2">Salicylate/benzoate carboxyl methyltransferase-like</fullName>
    </submittedName>
</protein>
<organism evidence="1 2">
    <name type="scientific">Durio zibethinus</name>
    <name type="common">Durian</name>
    <dbReference type="NCBI Taxonomy" id="66656"/>
    <lineage>
        <taxon>Eukaryota</taxon>
        <taxon>Viridiplantae</taxon>
        <taxon>Streptophyta</taxon>
        <taxon>Embryophyta</taxon>
        <taxon>Tracheophyta</taxon>
        <taxon>Spermatophyta</taxon>
        <taxon>Magnoliopsida</taxon>
        <taxon>eudicotyledons</taxon>
        <taxon>Gunneridae</taxon>
        <taxon>Pentapetalae</taxon>
        <taxon>rosids</taxon>
        <taxon>malvids</taxon>
        <taxon>Malvales</taxon>
        <taxon>Malvaceae</taxon>
        <taxon>Helicteroideae</taxon>
        <taxon>Durio</taxon>
    </lineage>
</organism>
<sequence length="124" mass="14529">MAKSSNPNVFKPYAKQFQEDFSLFLRMRSEEIEPRGHMVLTLMGRRNPTPPPMADLDSFNLPRYTHYKEEIREIIQEEGLFARLALHRAENLDSNDDKLALLNVLRANMCLELSWINNYQSSEI</sequence>
<gene>
    <name evidence="2" type="primary">LOC111316472</name>
</gene>
<dbReference type="Gene3D" id="3.40.50.150">
    <property type="entry name" value="Vaccinia Virus protein VP39"/>
    <property type="match status" value="1"/>
</dbReference>
<dbReference type="SUPFAM" id="SSF53335">
    <property type="entry name" value="S-adenosyl-L-methionine-dependent methyltransferases"/>
    <property type="match status" value="1"/>
</dbReference>
<dbReference type="KEGG" id="dzi:111316472"/>
<proteinExistence type="predicted"/>
<dbReference type="OrthoDB" id="1523883at2759"/>
<dbReference type="GO" id="GO:0008168">
    <property type="term" value="F:methyltransferase activity"/>
    <property type="evidence" value="ECO:0007669"/>
    <property type="project" value="InterPro"/>
</dbReference>
<reference evidence="2" key="1">
    <citation type="submission" date="2025-08" db="UniProtKB">
        <authorList>
            <consortium name="RefSeq"/>
        </authorList>
    </citation>
    <scope>IDENTIFICATION</scope>
    <source>
        <tissue evidence="2">Fruit stalk</tissue>
    </source>
</reference>
<keyword evidence="1" id="KW-1185">Reference proteome</keyword>
<dbReference type="Pfam" id="PF03492">
    <property type="entry name" value="Methyltransf_7"/>
    <property type="match status" value="1"/>
</dbReference>
<dbReference type="Proteomes" id="UP000515121">
    <property type="component" value="Unplaced"/>
</dbReference>
<dbReference type="InterPro" id="IPR029063">
    <property type="entry name" value="SAM-dependent_MTases_sf"/>
</dbReference>